<keyword evidence="7" id="KW-1185">Reference proteome</keyword>
<feature type="binding site" evidence="3">
    <location>
        <position position="138"/>
    </location>
    <ligand>
        <name>substrate</name>
    </ligand>
</feature>
<dbReference type="EMBL" id="VUJW01000005">
    <property type="protein sequence ID" value="KAA1426905.1"/>
    <property type="molecule type" value="Genomic_DNA"/>
</dbReference>
<keyword evidence="1" id="KW-0547">Nucleotide-binding</keyword>
<dbReference type="InterPro" id="IPR011146">
    <property type="entry name" value="HIT-like"/>
</dbReference>
<comment type="caution">
    <text evidence="6">The sequence shown here is derived from an EMBL/GenBank/DDBJ whole genome shotgun (WGS) entry which is preliminary data.</text>
</comment>
<gene>
    <name evidence="6" type="ORF">F0U47_11860</name>
</gene>
<dbReference type="Proteomes" id="UP000324351">
    <property type="component" value="Unassembled WGS sequence"/>
</dbReference>
<sequence length="175" mass="19242">MTDPDGLERLWTPHRMAYVRNASDEAVAHDPDLPACPFCRITPDPETSRDDEMVVARGATSYAVLNKYPYNPGHLMVLPYRHVADYTDLDDEETAEVALLTKQAIGTIRRIAQPHAFNIGLNLGGAAGGSLSGHFHQHVVPRWTGDAGFITVISGTKAIPQLLEETRDLLVGAWR</sequence>
<feature type="active site" description="Tele-AMP-histidine intermediate" evidence="2">
    <location>
        <position position="136"/>
    </location>
</feature>
<name>A0A5B1M184_9ACTN</name>
<dbReference type="InterPro" id="IPR036265">
    <property type="entry name" value="HIT-like_sf"/>
</dbReference>
<reference evidence="6 7" key="1">
    <citation type="submission" date="2019-09" db="EMBL/GenBank/DDBJ databases">
        <title>Nocardioides panacisoli sp. nov., isolated from the soil of a ginseng field.</title>
        <authorList>
            <person name="Cho C."/>
        </authorList>
    </citation>
    <scope>NUCLEOTIDE SEQUENCE [LARGE SCALE GENOMIC DNA]</scope>
    <source>
        <strain evidence="6 7">BN140041</strain>
    </source>
</reference>
<evidence type="ECO:0000313" key="6">
    <source>
        <dbReference type="EMBL" id="KAA1426905.1"/>
    </source>
</evidence>
<accession>A0A5B1M184</accession>
<dbReference type="PANTHER" id="PTHR42997">
    <property type="entry name" value="HIT FAMILY HYDROLASE"/>
    <property type="match status" value="1"/>
</dbReference>
<evidence type="ECO:0000313" key="7">
    <source>
        <dbReference type="Proteomes" id="UP000324351"/>
    </source>
</evidence>
<proteinExistence type="predicted"/>
<evidence type="ECO:0000256" key="2">
    <source>
        <dbReference type="PIRSR" id="PIRSR639383-1"/>
    </source>
</evidence>
<dbReference type="SUPFAM" id="SSF54197">
    <property type="entry name" value="HIT-like"/>
    <property type="match status" value="1"/>
</dbReference>
<dbReference type="Pfam" id="PF01230">
    <property type="entry name" value="HIT"/>
    <property type="match status" value="1"/>
</dbReference>
<dbReference type="GO" id="GO:0003824">
    <property type="term" value="F:catalytic activity"/>
    <property type="evidence" value="ECO:0007669"/>
    <property type="project" value="InterPro"/>
</dbReference>
<dbReference type="PROSITE" id="PS51084">
    <property type="entry name" value="HIT_2"/>
    <property type="match status" value="1"/>
</dbReference>
<feature type="short sequence motif" description="Histidine triad motif" evidence="4">
    <location>
        <begin position="134"/>
        <end position="138"/>
    </location>
</feature>
<reference evidence="6 7" key="2">
    <citation type="submission" date="2019-09" db="EMBL/GenBank/DDBJ databases">
        <authorList>
            <person name="Jin C."/>
        </authorList>
    </citation>
    <scope>NUCLEOTIDE SEQUENCE [LARGE SCALE GENOMIC DNA]</scope>
    <source>
        <strain evidence="6 7">BN140041</strain>
    </source>
</reference>
<dbReference type="CDD" id="cd01275">
    <property type="entry name" value="FHIT"/>
    <property type="match status" value="1"/>
</dbReference>
<protein>
    <submittedName>
        <fullName evidence="6">HIT domain-containing protein</fullName>
    </submittedName>
</protein>
<dbReference type="GO" id="GO:0000166">
    <property type="term" value="F:nucleotide binding"/>
    <property type="evidence" value="ECO:0007669"/>
    <property type="project" value="UniProtKB-KW"/>
</dbReference>
<dbReference type="InterPro" id="IPR052908">
    <property type="entry name" value="AP-4-A_phosphorylase"/>
</dbReference>
<feature type="domain" description="HIT" evidence="5">
    <location>
        <begin position="37"/>
        <end position="149"/>
    </location>
</feature>
<evidence type="ECO:0000256" key="3">
    <source>
        <dbReference type="PIRSR" id="PIRSR639383-2"/>
    </source>
</evidence>
<feature type="binding site" evidence="3">
    <location>
        <position position="66"/>
    </location>
    <ligand>
        <name>substrate</name>
    </ligand>
</feature>
<dbReference type="PANTHER" id="PTHR42997:SF1">
    <property type="entry name" value="AP-4-A PHOSPHORYLASE"/>
    <property type="match status" value="1"/>
</dbReference>
<evidence type="ECO:0000256" key="1">
    <source>
        <dbReference type="ARBA" id="ARBA00022741"/>
    </source>
</evidence>
<dbReference type="InterPro" id="IPR039383">
    <property type="entry name" value="FHIT"/>
</dbReference>
<dbReference type="Gene3D" id="3.30.428.10">
    <property type="entry name" value="HIT-like"/>
    <property type="match status" value="1"/>
</dbReference>
<evidence type="ECO:0000259" key="5">
    <source>
        <dbReference type="PROSITE" id="PS51084"/>
    </source>
</evidence>
<dbReference type="AlphaFoldDB" id="A0A5B1M184"/>
<organism evidence="6 7">
    <name type="scientific">Nocardioides antri</name>
    <dbReference type="NCBI Taxonomy" id="2607659"/>
    <lineage>
        <taxon>Bacteria</taxon>
        <taxon>Bacillati</taxon>
        <taxon>Actinomycetota</taxon>
        <taxon>Actinomycetes</taxon>
        <taxon>Propionibacteriales</taxon>
        <taxon>Nocardioidaceae</taxon>
        <taxon>Nocardioides</taxon>
    </lineage>
</organism>
<evidence type="ECO:0000256" key="4">
    <source>
        <dbReference type="PROSITE-ProRule" id="PRU00464"/>
    </source>
</evidence>